<dbReference type="Gene3D" id="3.80.10.10">
    <property type="entry name" value="Ribonuclease Inhibitor"/>
    <property type="match status" value="1"/>
</dbReference>
<dbReference type="GO" id="GO:0005634">
    <property type="term" value="C:nucleus"/>
    <property type="evidence" value="ECO:0007669"/>
    <property type="project" value="InterPro"/>
</dbReference>
<dbReference type="PROSITE" id="PS51281">
    <property type="entry name" value="TAP_C"/>
    <property type="match status" value="1"/>
</dbReference>
<dbReference type="GO" id="GO:0016973">
    <property type="term" value="P:poly(A)+ mRNA export from nucleus"/>
    <property type="evidence" value="ECO:0007669"/>
    <property type="project" value="TreeGrafter"/>
</dbReference>
<feature type="domain" description="TAP-C" evidence="2">
    <location>
        <begin position="395"/>
        <end position="450"/>
    </location>
</feature>
<dbReference type="InterPro" id="IPR032675">
    <property type="entry name" value="LRR_dom_sf"/>
</dbReference>
<sequence length="450" mass="50056">MAFGRGGYRGRGRGRGQGDQGGGRGGGQGGNYHGSQSNGHQSGGNTMEIVVKGWTSSPKPHDQQLSGVLGWLKSRSGCQILQDRVVKHHILFVKIYEKDKNRFFQLNNQNHQGSNITVEETRNNNTAPPSAPRDDRNTNNYNNHHTNNTGFGAQNHSNDSFPLDVEEQIATVIRSRYIENDKHLNLQKLPEDASITAIPQITTETDGAKVWAAIFSVCKSKVWPNNHQRNLSVHLITLSDNKINNVSLIESLPRFFPRVIGLDLSNNGLQNLNDLIDLKDKLRELNHIVLHNNPVCYLPETTQTLRQWFPKLKQINSTPVENIVGAIPPQVPAPGIGIGTGVGTGIGQTPFRPDPQYANVQAYQAVVDINRPYHPEVPKDSYFAVMTPDKAPDVFQREVDGLKFSIATKLNMAATEECLKANHWNYDAAIINFNELHAKGAIPMDKYLRF</sequence>
<dbReference type="Proteomes" id="UP001172673">
    <property type="component" value="Unassembled WGS sequence"/>
</dbReference>
<dbReference type="InterPro" id="IPR030217">
    <property type="entry name" value="NXF_fam"/>
</dbReference>
<dbReference type="SMART" id="SM00804">
    <property type="entry name" value="TAP_C"/>
    <property type="match status" value="1"/>
</dbReference>
<feature type="compositionally biased region" description="Gly residues" evidence="1">
    <location>
        <begin position="15"/>
        <end position="32"/>
    </location>
</feature>
<dbReference type="Pfam" id="PF03943">
    <property type="entry name" value="TAP_C"/>
    <property type="match status" value="1"/>
</dbReference>
<feature type="compositionally biased region" description="Low complexity" evidence="1">
    <location>
        <begin position="33"/>
        <end position="45"/>
    </location>
</feature>
<reference evidence="3" key="1">
    <citation type="submission" date="2022-10" db="EMBL/GenBank/DDBJ databases">
        <title>Culturing micro-colonial fungi from biological soil crusts in the Mojave desert and describing Neophaeococcomyces mojavensis, and introducing the new genera and species Taxawa tesnikishii.</title>
        <authorList>
            <person name="Kurbessoian T."/>
            <person name="Stajich J.E."/>
        </authorList>
    </citation>
    <scope>NUCLEOTIDE SEQUENCE</scope>
    <source>
        <strain evidence="3">TK_41</strain>
    </source>
</reference>
<keyword evidence="4" id="KW-1185">Reference proteome</keyword>
<accession>A0AA38XLZ1</accession>
<name>A0AA38XLZ1_9EURO</name>
<dbReference type="InterPro" id="IPR009060">
    <property type="entry name" value="UBA-like_sf"/>
</dbReference>
<dbReference type="AlphaFoldDB" id="A0AA38XLZ1"/>
<proteinExistence type="predicted"/>
<feature type="compositionally biased region" description="Polar residues" evidence="1">
    <location>
        <begin position="113"/>
        <end position="128"/>
    </location>
</feature>
<dbReference type="SUPFAM" id="SSF52058">
    <property type="entry name" value="L domain-like"/>
    <property type="match status" value="1"/>
</dbReference>
<dbReference type="CDD" id="cd14342">
    <property type="entry name" value="UBA_TAP-C"/>
    <property type="match status" value="1"/>
</dbReference>
<evidence type="ECO:0000313" key="3">
    <source>
        <dbReference type="EMBL" id="KAJ9615871.1"/>
    </source>
</evidence>
<comment type="caution">
    <text evidence="3">The sequence shown here is derived from an EMBL/GenBank/DDBJ whole genome shotgun (WGS) entry which is preliminary data.</text>
</comment>
<dbReference type="EMBL" id="JAPDRK010000002">
    <property type="protein sequence ID" value="KAJ9615871.1"/>
    <property type="molecule type" value="Genomic_DNA"/>
</dbReference>
<evidence type="ECO:0000313" key="4">
    <source>
        <dbReference type="Proteomes" id="UP001172673"/>
    </source>
</evidence>
<feature type="compositionally biased region" description="Low complexity" evidence="1">
    <location>
        <begin position="138"/>
        <end position="149"/>
    </location>
</feature>
<dbReference type="InterPro" id="IPR001611">
    <property type="entry name" value="Leu-rich_rpt"/>
</dbReference>
<organism evidence="3 4">
    <name type="scientific">Cladophialophora chaetospira</name>
    <dbReference type="NCBI Taxonomy" id="386627"/>
    <lineage>
        <taxon>Eukaryota</taxon>
        <taxon>Fungi</taxon>
        <taxon>Dikarya</taxon>
        <taxon>Ascomycota</taxon>
        <taxon>Pezizomycotina</taxon>
        <taxon>Eurotiomycetes</taxon>
        <taxon>Chaetothyriomycetidae</taxon>
        <taxon>Chaetothyriales</taxon>
        <taxon>Herpotrichiellaceae</taxon>
        <taxon>Cladophialophora</taxon>
    </lineage>
</organism>
<dbReference type="PANTHER" id="PTHR10662:SF22">
    <property type="entry name" value="NUCLEAR RNA EXPORT FACTOR 1"/>
    <property type="match status" value="1"/>
</dbReference>
<dbReference type="GO" id="GO:0003723">
    <property type="term" value="F:RNA binding"/>
    <property type="evidence" value="ECO:0007669"/>
    <property type="project" value="TreeGrafter"/>
</dbReference>
<dbReference type="InterPro" id="IPR005637">
    <property type="entry name" value="TAP_C_dom"/>
</dbReference>
<protein>
    <submittedName>
        <fullName evidence="3">Nuclear mRNA export, poly(A)+RNA binding protein</fullName>
    </submittedName>
</protein>
<dbReference type="Gene3D" id="1.10.8.10">
    <property type="entry name" value="DNA helicase RuvA subunit, C-terminal domain"/>
    <property type="match status" value="1"/>
</dbReference>
<dbReference type="SUPFAM" id="SSF46934">
    <property type="entry name" value="UBA-like"/>
    <property type="match status" value="1"/>
</dbReference>
<dbReference type="PROSITE" id="PS51450">
    <property type="entry name" value="LRR"/>
    <property type="match status" value="1"/>
</dbReference>
<evidence type="ECO:0000256" key="1">
    <source>
        <dbReference type="SAM" id="MobiDB-lite"/>
    </source>
</evidence>
<gene>
    <name evidence="3" type="primary">MEX67_1</name>
    <name evidence="3" type="ORF">H2200_001948</name>
</gene>
<feature type="region of interest" description="Disordered" evidence="1">
    <location>
        <begin position="1"/>
        <end position="45"/>
    </location>
</feature>
<dbReference type="PANTHER" id="PTHR10662">
    <property type="entry name" value="NUCLEAR RNA EXPORT FACTOR"/>
    <property type="match status" value="1"/>
</dbReference>
<feature type="region of interest" description="Disordered" evidence="1">
    <location>
        <begin position="113"/>
        <end position="155"/>
    </location>
</feature>
<evidence type="ECO:0000259" key="2">
    <source>
        <dbReference type="PROSITE" id="PS51281"/>
    </source>
</evidence>